<feature type="binding site" evidence="10">
    <location>
        <position position="68"/>
    </location>
    <ligand>
        <name>Mg(2+)</name>
        <dbReference type="ChEBI" id="CHEBI:18420"/>
    </ligand>
</feature>
<dbReference type="InterPro" id="IPR022998">
    <property type="entry name" value="ThiamineP_synth_TenI"/>
</dbReference>
<keyword evidence="6 10" id="KW-0784">Thiamine biosynthesis</keyword>
<evidence type="ECO:0000259" key="13">
    <source>
        <dbReference type="Pfam" id="PF02581"/>
    </source>
</evidence>
<feature type="binding site" evidence="10">
    <location>
        <position position="106"/>
    </location>
    <ligand>
        <name>4-amino-2-methyl-5-(diphosphooxymethyl)pyrimidine</name>
        <dbReference type="ChEBI" id="CHEBI:57841"/>
    </ligand>
</feature>
<dbReference type="HAMAP" id="MF_00097">
    <property type="entry name" value="TMP_synthase"/>
    <property type="match status" value="1"/>
</dbReference>
<dbReference type="GO" id="GO:0005737">
    <property type="term" value="C:cytoplasm"/>
    <property type="evidence" value="ECO:0007669"/>
    <property type="project" value="TreeGrafter"/>
</dbReference>
<name>A0A7C5Q1B8_AQUAO</name>
<keyword evidence="5 10" id="KW-0460">Magnesium</keyword>
<proteinExistence type="inferred from homology"/>
<dbReference type="Pfam" id="PF02581">
    <property type="entry name" value="TMP-TENI"/>
    <property type="match status" value="1"/>
</dbReference>
<evidence type="ECO:0000313" key="14">
    <source>
        <dbReference type="EMBL" id="HHJ63514.1"/>
    </source>
</evidence>
<gene>
    <name evidence="10 14" type="primary">thiE</name>
    <name evidence="14" type="ORF">ENJ61_01260</name>
</gene>
<dbReference type="NCBIfam" id="TIGR00693">
    <property type="entry name" value="thiE"/>
    <property type="match status" value="1"/>
</dbReference>
<comment type="similarity">
    <text evidence="10 11">Belongs to the thiamine-phosphate synthase family.</text>
</comment>
<comment type="catalytic activity">
    <reaction evidence="7 10 11">
        <text>4-methyl-5-(2-phosphooxyethyl)-thiazole + 4-amino-2-methyl-5-(diphosphooxymethyl)pyrimidine + H(+) = thiamine phosphate + diphosphate</text>
        <dbReference type="Rhea" id="RHEA:22328"/>
        <dbReference type="ChEBI" id="CHEBI:15378"/>
        <dbReference type="ChEBI" id="CHEBI:33019"/>
        <dbReference type="ChEBI" id="CHEBI:37575"/>
        <dbReference type="ChEBI" id="CHEBI:57841"/>
        <dbReference type="ChEBI" id="CHEBI:58296"/>
        <dbReference type="EC" id="2.5.1.3"/>
    </reaction>
</comment>
<keyword evidence="3 10" id="KW-0808">Transferase</keyword>
<dbReference type="EC" id="2.5.1.3" evidence="10"/>
<dbReference type="InterPro" id="IPR034291">
    <property type="entry name" value="TMP_synthase"/>
</dbReference>
<comment type="function">
    <text evidence="1 10">Condenses 4-methyl-5-(beta-hydroxyethyl)thiazole monophosphate (THZ-P) and 2-methyl-4-amino-5-hydroxymethyl pyrimidine pyrophosphate (HMP-PP) to form thiamine monophosphate (TMP).</text>
</comment>
<comment type="cofactor">
    <cofactor evidence="10">
        <name>Mg(2+)</name>
        <dbReference type="ChEBI" id="CHEBI:18420"/>
    </cofactor>
    <text evidence="10">Binds 1 Mg(2+) ion per subunit.</text>
</comment>
<dbReference type="GO" id="GO:0004789">
    <property type="term" value="F:thiamine-phosphate diphosphorylase activity"/>
    <property type="evidence" value="ECO:0007669"/>
    <property type="project" value="UniProtKB-UniRule"/>
</dbReference>
<accession>A0A7C5Q1B8</accession>
<feature type="binding site" evidence="10">
    <location>
        <position position="135"/>
    </location>
    <ligand>
        <name>4-amino-2-methyl-5-(diphosphooxymethyl)pyrimidine</name>
        <dbReference type="ChEBI" id="CHEBI:57841"/>
    </ligand>
</feature>
<dbReference type="Gene3D" id="3.20.20.70">
    <property type="entry name" value="Aldolase class I"/>
    <property type="match status" value="1"/>
</dbReference>
<dbReference type="GO" id="GO:0000287">
    <property type="term" value="F:magnesium ion binding"/>
    <property type="evidence" value="ECO:0007669"/>
    <property type="project" value="UniProtKB-UniRule"/>
</dbReference>
<protein>
    <recommendedName>
        <fullName evidence="10">Thiamine-phosphate synthase</fullName>
        <shortName evidence="10">TP synthase</shortName>
        <shortName evidence="10">TPS</shortName>
        <ecNumber evidence="10">2.5.1.3</ecNumber>
    </recommendedName>
    <alternativeName>
        <fullName evidence="10">Thiamine-phosphate pyrophosphorylase</fullName>
        <shortName evidence="10">TMP pyrophosphorylase</shortName>
        <shortName evidence="10">TMP-PPase</shortName>
    </alternativeName>
</protein>
<dbReference type="UniPathway" id="UPA00060">
    <property type="reaction ID" value="UER00141"/>
</dbReference>
<feature type="binding site" evidence="10">
    <location>
        <position position="87"/>
    </location>
    <ligand>
        <name>Mg(2+)</name>
        <dbReference type="ChEBI" id="CHEBI:18420"/>
    </ligand>
</feature>
<evidence type="ECO:0000256" key="12">
    <source>
        <dbReference type="RuleBase" id="RU004253"/>
    </source>
</evidence>
<dbReference type="EMBL" id="DRNB01000040">
    <property type="protein sequence ID" value="HHJ63514.1"/>
    <property type="molecule type" value="Genomic_DNA"/>
</dbReference>
<evidence type="ECO:0000256" key="4">
    <source>
        <dbReference type="ARBA" id="ARBA00022723"/>
    </source>
</evidence>
<dbReference type="SUPFAM" id="SSF51391">
    <property type="entry name" value="Thiamin phosphate synthase"/>
    <property type="match status" value="1"/>
</dbReference>
<feature type="binding site" evidence="10">
    <location>
        <position position="67"/>
    </location>
    <ligand>
        <name>4-amino-2-methyl-5-(diphosphooxymethyl)pyrimidine</name>
        <dbReference type="ChEBI" id="CHEBI:57841"/>
    </ligand>
</feature>
<comment type="catalytic activity">
    <reaction evidence="9 10 11">
        <text>2-[(2R,5Z)-2-carboxy-4-methylthiazol-5(2H)-ylidene]ethyl phosphate + 4-amino-2-methyl-5-(diphosphooxymethyl)pyrimidine + 2 H(+) = thiamine phosphate + CO2 + diphosphate</text>
        <dbReference type="Rhea" id="RHEA:47844"/>
        <dbReference type="ChEBI" id="CHEBI:15378"/>
        <dbReference type="ChEBI" id="CHEBI:16526"/>
        <dbReference type="ChEBI" id="CHEBI:33019"/>
        <dbReference type="ChEBI" id="CHEBI:37575"/>
        <dbReference type="ChEBI" id="CHEBI:57841"/>
        <dbReference type="ChEBI" id="CHEBI:62899"/>
        <dbReference type="EC" id="2.5.1.3"/>
    </reaction>
</comment>
<dbReference type="FunFam" id="3.20.20.70:FF:000096">
    <property type="entry name" value="Thiamine-phosphate synthase"/>
    <property type="match status" value="1"/>
</dbReference>
<evidence type="ECO:0000256" key="11">
    <source>
        <dbReference type="RuleBase" id="RU003826"/>
    </source>
</evidence>
<evidence type="ECO:0000256" key="7">
    <source>
        <dbReference type="ARBA" id="ARBA00047334"/>
    </source>
</evidence>
<comment type="pathway">
    <text evidence="2 10 12">Cofactor biosynthesis; thiamine diphosphate biosynthesis; thiamine phosphate from 4-amino-2-methyl-5-diphosphomethylpyrimidine and 4-methyl-5-(2-phosphoethyl)-thiazole: step 1/1.</text>
</comment>
<sequence>MNLSIYLITDDAYLKDRDLYRTIEEALEGGVTAVQYRFKKKPTRLMYEELLRIRELTRSFSADLVVNDRVDLALAVDADGVHVGKEDLPPDAVRKVAGNRLYVGYTVNSLQELEEALRLPVDYIGFGSVYPTSTKENYRLVGLQALREAVKISDKPLVAIGGIMPHRIPEVLKTGCRNVALSSGILGFRDVRKAAEEVRRAYRETLRQLTLLGEL</sequence>
<dbReference type="GO" id="GO:0009229">
    <property type="term" value="P:thiamine diphosphate biosynthetic process"/>
    <property type="evidence" value="ECO:0007669"/>
    <property type="project" value="UniProtKB-UniRule"/>
</dbReference>
<evidence type="ECO:0000256" key="6">
    <source>
        <dbReference type="ARBA" id="ARBA00022977"/>
    </source>
</evidence>
<feature type="domain" description="Thiamine phosphate synthase/TenI" evidence="13">
    <location>
        <begin position="5"/>
        <end position="185"/>
    </location>
</feature>
<comment type="caution">
    <text evidence="14">The sequence shown here is derived from an EMBL/GenBank/DDBJ whole genome shotgun (WGS) entry which is preliminary data.</text>
</comment>
<dbReference type="Proteomes" id="UP000885792">
    <property type="component" value="Unassembled WGS sequence"/>
</dbReference>
<evidence type="ECO:0000256" key="2">
    <source>
        <dbReference type="ARBA" id="ARBA00005165"/>
    </source>
</evidence>
<comment type="catalytic activity">
    <reaction evidence="8 10 11">
        <text>2-(2-carboxy-4-methylthiazol-5-yl)ethyl phosphate + 4-amino-2-methyl-5-(diphosphooxymethyl)pyrimidine + 2 H(+) = thiamine phosphate + CO2 + diphosphate</text>
        <dbReference type="Rhea" id="RHEA:47848"/>
        <dbReference type="ChEBI" id="CHEBI:15378"/>
        <dbReference type="ChEBI" id="CHEBI:16526"/>
        <dbReference type="ChEBI" id="CHEBI:33019"/>
        <dbReference type="ChEBI" id="CHEBI:37575"/>
        <dbReference type="ChEBI" id="CHEBI:57841"/>
        <dbReference type="ChEBI" id="CHEBI:62890"/>
        <dbReference type="EC" id="2.5.1.3"/>
    </reaction>
</comment>
<dbReference type="AlphaFoldDB" id="A0A7C5Q1B8"/>
<dbReference type="InterPro" id="IPR013785">
    <property type="entry name" value="Aldolase_TIM"/>
</dbReference>
<keyword evidence="4 10" id="KW-0479">Metal-binding</keyword>
<dbReference type="CDD" id="cd00564">
    <property type="entry name" value="TMP_TenI"/>
    <property type="match status" value="1"/>
</dbReference>
<evidence type="ECO:0000256" key="1">
    <source>
        <dbReference type="ARBA" id="ARBA00003814"/>
    </source>
</evidence>
<evidence type="ECO:0000256" key="3">
    <source>
        <dbReference type="ARBA" id="ARBA00022679"/>
    </source>
</evidence>
<reference evidence="14" key="1">
    <citation type="journal article" date="2020" name="mSystems">
        <title>Genome- and Community-Level Interaction Insights into Carbon Utilization and Element Cycling Functions of Hydrothermarchaeota in Hydrothermal Sediment.</title>
        <authorList>
            <person name="Zhou Z."/>
            <person name="Liu Y."/>
            <person name="Xu W."/>
            <person name="Pan J."/>
            <person name="Luo Z.H."/>
            <person name="Li M."/>
        </authorList>
    </citation>
    <scope>NUCLEOTIDE SEQUENCE [LARGE SCALE GENOMIC DNA]</scope>
    <source>
        <strain evidence="14">HyVt-501</strain>
    </source>
</reference>
<evidence type="ECO:0000256" key="5">
    <source>
        <dbReference type="ARBA" id="ARBA00022842"/>
    </source>
</evidence>
<feature type="binding site" evidence="10">
    <location>
        <position position="162"/>
    </location>
    <ligand>
        <name>2-[(2R,5Z)-2-carboxy-4-methylthiazol-5(2H)-ylidene]ethyl phosphate</name>
        <dbReference type="ChEBI" id="CHEBI:62899"/>
    </ligand>
</feature>
<organism evidence="14">
    <name type="scientific">Aquifex aeolicus</name>
    <dbReference type="NCBI Taxonomy" id="63363"/>
    <lineage>
        <taxon>Bacteria</taxon>
        <taxon>Pseudomonadati</taxon>
        <taxon>Aquificota</taxon>
        <taxon>Aquificia</taxon>
        <taxon>Aquificales</taxon>
        <taxon>Aquificaceae</taxon>
        <taxon>Aquifex</taxon>
    </lineage>
</organism>
<dbReference type="InterPro" id="IPR036206">
    <property type="entry name" value="ThiamineP_synth_sf"/>
</dbReference>
<evidence type="ECO:0000256" key="9">
    <source>
        <dbReference type="ARBA" id="ARBA00047883"/>
    </source>
</evidence>
<dbReference type="GO" id="GO:0009228">
    <property type="term" value="P:thiamine biosynthetic process"/>
    <property type="evidence" value="ECO:0007669"/>
    <property type="project" value="UniProtKB-KW"/>
</dbReference>
<evidence type="ECO:0000256" key="8">
    <source>
        <dbReference type="ARBA" id="ARBA00047851"/>
    </source>
</evidence>
<evidence type="ECO:0000256" key="10">
    <source>
        <dbReference type="HAMAP-Rule" id="MF_00097"/>
    </source>
</evidence>
<feature type="binding site" evidence="10">
    <location>
        <begin position="35"/>
        <end position="39"/>
    </location>
    <ligand>
        <name>4-amino-2-methyl-5-(diphosphooxymethyl)pyrimidine</name>
        <dbReference type="ChEBI" id="CHEBI:57841"/>
    </ligand>
</feature>
<dbReference type="PANTHER" id="PTHR20857:SF23">
    <property type="entry name" value="THIAMINE BIOSYNTHETIC BIFUNCTIONAL ENZYME"/>
    <property type="match status" value="1"/>
</dbReference>
<feature type="binding site" evidence="10">
    <location>
        <begin position="132"/>
        <end position="134"/>
    </location>
    <ligand>
        <name>2-[(2R,5Z)-2-carboxy-4-methylthiazol-5(2H)-ylidene]ethyl phosphate</name>
        <dbReference type="ChEBI" id="CHEBI:62899"/>
    </ligand>
</feature>
<dbReference type="PANTHER" id="PTHR20857">
    <property type="entry name" value="THIAMINE-PHOSPHATE PYROPHOSPHORYLASE"/>
    <property type="match status" value="1"/>
</dbReference>
<comment type="caution">
    <text evidence="10">Lacks conserved residue(s) required for the propagation of feature annotation.</text>
</comment>